<keyword evidence="7" id="KW-0997">Cell inner membrane</keyword>
<comment type="subcellular location">
    <subcellularLocation>
        <location evidence="7">Cell inner membrane</location>
        <topology evidence="7">Single-pass type II membrane protein</topology>
    </subcellularLocation>
    <text evidence="7">Localizes to the division septum.</text>
</comment>
<dbReference type="GO" id="GO:0032153">
    <property type="term" value="C:cell division site"/>
    <property type="evidence" value="ECO:0007669"/>
    <property type="project" value="UniProtKB-UniRule"/>
</dbReference>
<sequence length="121" mass="13762">MLKWICITLVVLIGLLQYHLWFGEGGVRELNHIRHRADVLEEKNERLQARNDRLAAEVIDLKKGLDAIEERARSDLGMVRRDEQFFWVPGVTAERSIVEQSATTVRGDPEKAAAMPEEAAP</sequence>
<evidence type="ECO:0000313" key="10">
    <source>
        <dbReference type="Proteomes" id="UP000186806"/>
    </source>
</evidence>
<evidence type="ECO:0000256" key="2">
    <source>
        <dbReference type="ARBA" id="ARBA00022618"/>
    </source>
</evidence>
<keyword evidence="10" id="KW-1185">Reference proteome</keyword>
<feature type="topological domain" description="Periplasmic" evidence="7">
    <location>
        <begin position="23"/>
        <end position="121"/>
    </location>
</feature>
<dbReference type="RefSeq" id="WP_040242570.1">
    <property type="nucleotide sequence ID" value="NZ_LN651368.1"/>
</dbReference>
<dbReference type="HAMAP" id="MF_00599">
    <property type="entry name" value="FtsB"/>
    <property type="match status" value="1"/>
</dbReference>
<keyword evidence="2 7" id="KW-0132">Cell division</keyword>
<dbReference type="InterPro" id="IPR007060">
    <property type="entry name" value="FtsL/DivIC"/>
</dbReference>
<comment type="similarity">
    <text evidence="7">Belongs to the FtsB family.</text>
</comment>
<protein>
    <recommendedName>
        <fullName evidence="7">Cell division protein FtsB</fullName>
    </recommendedName>
</protein>
<dbReference type="Proteomes" id="UP000186806">
    <property type="component" value="Unassembled WGS sequence"/>
</dbReference>
<feature type="coiled-coil region" evidence="7">
    <location>
        <begin position="30"/>
        <end position="71"/>
    </location>
</feature>
<comment type="caution">
    <text evidence="9">The sequence shown here is derived from an EMBL/GenBank/DDBJ whole genome shotgun (WGS) entry which is preliminary data.</text>
</comment>
<evidence type="ECO:0000256" key="3">
    <source>
        <dbReference type="ARBA" id="ARBA00022692"/>
    </source>
</evidence>
<proteinExistence type="inferred from homology"/>
<keyword evidence="3 7" id="KW-0812">Transmembrane</keyword>
<dbReference type="GO" id="GO:0030428">
    <property type="term" value="C:cell septum"/>
    <property type="evidence" value="ECO:0007669"/>
    <property type="project" value="TreeGrafter"/>
</dbReference>
<dbReference type="AlphaFoldDB" id="A0A1Q8TFK4"/>
<keyword evidence="6 7" id="KW-0131">Cell cycle</keyword>
<dbReference type="EMBL" id="MSDQ01000006">
    <property type="protein sequence ID" value="OLO12408.1"/>
    <property type="molecule type" value="Genomic_DNA"/>
</dbReference>
<dbReference type="Pfam" id="PF04977">
    <property type="entry name" value="DivIC"/>
    <property type="match status" value="1"/>
</dbReference>
<dbReference type="PANTHER" id="PTHR37485:SF1">
    <property type="entry name" value="CELL DIVISION PROTEIN FTSB"/>
    <property type="match status" value="1"/>
</dbReference>
<feature type="topological domain" description="Cytoplasmic" evidence="7">
    <location>
        <begin position="1"/>
        <end position="4"/>
    </location>
</feature>
<comment type="function">
    <text evidence="7">Essential cell division protein. May link together the upstream cell division proteins, which are predominantly cytoplasmic, with the downstream cell division proteins, which are predominantly periplasmic.</text>
</comment>
<keyword evidence="7" id="KW-0175">Coiled coil</keyword>
<dbReference type="GO" id="GO:0005886">
    <property type="term" value="C:plasma membrane"/>
    <property type="evidence" value="ECO:0007669"/>
    <property type="project" value="UniProtKB-SubCell"/>
</dbReference>
<keyword evidence="5 7" id="KW-0472">Membrane</keyword>
<keyword evidence="1 7" id="KW-1003">Cell membrane</keyword>
<accession>A0A1Q8TFK4</accession>
<dbReference type="InterPro" id="IPR023081">
    <property type="entry name" value="Cell_div_FtsB"/>
</dbReference>
<gene>
    <name evidence="7" type="primary">ftsB</name>
    <name evidence="9" type="ORF">BTW10_02740</name>
</gene>
<organism evidence="9 10">
    <name type="scientific">Chromohalobacter japonicus</name>
    <dbReference type="NCBI Taxonomy" id="223900"/>
    <lineage>
        <taxon>Bacteria</taxon>
        <taxon>Pseudomonadati</taxon>
        <taxon>Pseudomonadota</taxon>
        <taxon>Gammaproteobacteria</taxon>
        <taxon>Oceanospirillales</taxon>
        <taxon>Halomonadaceae</taxon>
        <taxon>Chromohalobacter</taxon>
    </lineage>
</organism>
<evidence type="ECO:0000313" key="9">
    <source>
        <dbReference type="EMBL" id="OLO12408.1"/>
    </source>
</evidence>
<dbReference type="GO" id="GO:0043093">
    <property type="term" value="P:FtsZ-dependent cytokinesis"/>
    <property type="evidence" value="ECO:0007669"/>
    <property type="project" value="UniProtKB-UniRule"/>
</dbReference>
<evidence type="ECO:0000256" key="4">
    <source>
        <dbReference type="ARBA" id="ARBA00022989"/>
    </source>
</evidence>
<feature type="compositionally biased region" description="Low complexity" evidence="8">
    <location>
        <begin position="112"/>
        <end position="121"/>
    </location>
</feature>
<reference evidence="9 10" key="1">
    <citation type="submission" date="2016-12" db="EMBL/GenBank/DDBJ databases">
        <title>Draft genome sequences of strains Salinicola socius SMB35, Salinicola sp. MH3R3-1 and Chromohalobacter sp. SMB17 from the Verkhnekamsk potash mining region of Russia.</title>
        <authorList>
            <person name="Mavrodi D.V."/>
            <person name="Olsson B.E."/>
            <person name="Korsakova E.S."/>
            <person name="Pyankova A."/>
            <person name="Mavrodi O.V."/>
            <person name="Plotnikova E.G."/>
        </authorList>
    </citation>
    <scope>NUCLEOTIDE SEQUENCE [LARGE SCALE GENOMIC DNA]</scope>
    <source>
        <strain evidence="9 10">SMB17</strain>
    </source>
</reference>
<dbReference type="OrthoDB" id="7061211at2"/>
<keyword evidence="4 7" id="KW-1133">Transmembrane helix</keyword>
<dbReference type="PANTHER" id="PTHR37485">
    <property type="entry name" value="CELL DIVISION PROTEIN FTSB"/>
    <property type="match status" value="1"/>
</dbReference>
<dbReference type="NCBIfam" id="NF002058">
    <property type="entry name" value="PRK00888.1"/>
    <property type="match status" value="1"/>
</dbReference>
<evidence type="ECO:0000256" key="1">
    <source>
        <dbReference type="ARBA" id="ARBA00022475"/>
    </source>
</evidence>
<evidence type="ECO:0000256" key="6">
    <source>
        <dbReference type="ARBA" id="ARBA00023306"/>
    </source>
</evidence>
<name>A0A1Q8TFK4_9GAMM</name>
<evidence type="ECO:0000256" key="7">
    <source>
        <dbReference type="HAMAP-Rule" id="MF_00599"/>
    </source>
</evidence>
<feature type="region of interest" description="Disordered" evidence="8">
    <location>
        <begin position="100"/>
        <end position="121"/>
    </location>
</feature>
<dbReference type="STRING" id="223900.GCA_000821045_01737"/>
<evidence type="ECO:0000256" key="8">
    <source>
        <dbReference type="SAM" id="MobiDB-lite"/>
    </source>
</evidence>
<comment type="subunit">
    <text evidence="7">Part of a complex composed of FtsB, FtsL and FtsQ.</text>
</comment>
<evidence type="ECO:0000256" key="5">
    <source>
        <dbReference type="ARBA" id="ARBA00023136"/>
    </source>
</evidence>